<dbReference type="Proteomes" id="UP000030665">
    <property type="component" value="Unassembled WGS sequence"/>
</dbReference>
<evidence type="ECO:0000256" key="1">
    <source>
        <dbReference type="ARBA" id="ARBA00007953"/>
    </source>
</evidence>
<keyword evidence="7" id="KW-1185">Reference proteome</keyword>
<dbReference type="PANTHER" id="PTHR13326:SF31">
    <property type="entry name" value="PSEUDOURIDYLATE SYNTHASE 7 HOMOLOG"/>
    <property type="match status" value="1"/>
</dbReference>
<dbReference type="SUPFAM" id="SSF55120">
    <property type="entry name" value="Pseudouridine synthase"/>
    <property type="match status" value="1"/>
</dbReference>
<dbReference type="GO" id="GO:0008033">
    <property type="term" value="P:tRNA processing"/>
    <property type="evidence" value="ECO:0007669"/>
    <property type="project" value="UniProtKB-KW"/>
</dbReference>
<dbReference type="OrthoDB" id="447290at2759"/>
<evidence type="ECO:0000313" key="6">
    <source>
        <dbReference type="EMBL" id="CDW57216.1"/>
    </source>
</evidence>
<reference evidence="6" key="1">
    <citation type="submission" date="2014-01" db="EMBL/GenBank/DDBJ databases">
        <authorList>
            <person name="Aslett M."/>
        </authorList>
    </citation>
    <scope>NUCLEOTIDE SEQUENCE</scope>
</reference>
<feature type="domain" description="TRUD" evidence="5">
    <location>
        <begin position="198"/>
        <end position="354"/>
    </location>
</feature>
<dbReference type="GO" id="GO:0001522">
    <property type="term" value="P:pseudouridine synthesis"/>
    <property type="evidence" value="ECO:0007669"/>
    <property type="project" value="InterPro"/>
</dbReference>
<dbReference type="GO" id="GO:0005634">
    <property type="term" value="C:nucleus"/>
    <property type="evidence" value="ECO:0007669"/>
    <property type="project" value="TreeGrafter"/>
</dbReference>
<evidence type="ECO:0000259" key="5">
    <source>
        <dbReference type="PROSITE" id="PS50984"/>
    </source>
</evidence>
<dbReference type="PANTHER" id="PTHR13326">
    <property type="entry name" value="TRNA PSEUDOURIDINE SYNTHASE D"/>
    <property type="match status" value="1"/>
</dbReference>
<sequence length="417" mass="47859">MLLLGPIRFQDFIVREIDPCGNVVTLTTMEAPEAQVQTRWLKYCVVTSKKIAKMHKCIREFFESKLDSSTRGDRKRKFWPHQQQGDYCNFVLYKENKDTQVAIALIAKKLNIKPANISVAGNKDRRAITSQLASVYRIEASQLLSLNRYLRSIKVGNCSYKKNSIFLGNLSGNRFSIVLRYADVSTVTSCLERLDRLGFINYYGAQRFGTTNIPTYKVGRYANPNIKNATAALEKVSRHLRHTSVEGMLLAALKKGSKNNYAMIPRNMLNLYLHSYQSLLWNRLVSRRIQRFGIRPLPGDLIQSNSRLYAKLPENECARLYEEIFKEESLDPTTFADLRDQFHVRGGLRKVFVRPADLKYRFAMLEGRELAEPSGEKFLALIVEFSLPAGCYATMALRELCRIDMSKKAQSKRNDYS</sequence>
<dbReference type="CDD" id="cd02576">
    <property type="entry name" value="PseudoU_synth_ScPUS7"/>
    <property type="match status" value="1"/>
</dbReference>
<dbReference type="InterPro" id="IPR042214">
    <property type="entry name" value="TruD_catalytic"/>
</dbReference>
<protein>
    <submittedName>
        <fullName evidence="6">Pseudouridylate synthase 7-like protein</fullName>
    </submittedName>
</protein>
<accession>A0A077ZAE4</accession>
<dbReference type="GO" id="GO:0009982">
    <property type="term" value="F:pseudouridine synthase activity"/>
    <property type="evidence" value="ECO:0007669"/>
    <property type="project" value="InterPro"/>
</dbReference>
<dbReference type="AlphaFoldDB" id="A0A077ZAE4"/>
<dbReference type="STRING" id="36087.A0A077ZAE4"/>
<dbReference type="InterPro" id="IPR001656">
    <property type="entry name" value="PsdUridine_synth_TruD"/>
</dbReference>
<reference evidence="6" key="2">
    <citation type="submission" date="2014-03" db="EMBL/GenBank/DDBJ databases">
        <title>The whipworm genome and dual-species transcriptomics of an intimate host-pathogen interaction.</title>
        <authorList>
            <person name="Foth B.J."/>
            <person name="Tsai I.J."/>
            <person name="Reid A.J."/>
            <person name="Bancroft A.J."/>
            <person name="Nichol S."/>
            <person name="Tracey A."/>
            <person name="Holroyd N."/>
            <person name="Cotton J.A."/>
            <person name="Stanley E.J."/>
            <person name="Zarowiecki M."/>
            <person name="Liu J.Z."/>
            <person name="Huckvale T."/>
            <person name="Cooper P.J."/>
            <person name="Grencis R.K."/>
            <person name="Berriman M."/>
        </authorList>
    </citation>
    <scope>NUCLEOTIDE SEQUENCE [LARGE SCALE GENOMIC DNA]</scope>
</reference>
<dbReference type="PIRSF" id="PIRSF037016">
    <property type="entry name" value="Pseudouridin_synth_euk_prd"/>
    <property type="match status" value="1"/>
</dbReference>
<dbReference type="InterPro" id="IPR011760">
    <property type="entry name" value="PsdUridine_synth_TruD_insert"/>
</dbReference>
<evidence type="ECO:0000256" key="3">
    <source>
        <dbReference type="ARBA" id="ARBA00023235"/>
    </source>
</evidence>
<keyword evidence="3" id="KW-0413">Isomerase</keyword>
<proteinExistence type="inferred from homology"/>
<dbReference type="EMBL" id="HG806136">
    <property type="protein sequence ID" value="CDW57216.1"/>
    <property type="molecule type" value="Genomic_DNA"/>
</dbReference>
<comment type="catalytic activity">
    <reaction evidence="4">
        <text>a uridine in tRNA = a pseudouridine in tRNA</text>
        <dbReference type="Rhea" id="RHEA:54572"/>
        <dbReference type="Rhea" id="RHEA-COMP:13339"/>
        <dbReference type="Rhea" id="RHEA-COMP:13934"/>
        <dbReference type="ChEBI" id="CHEBI:65314"/>
        <dbReference type="ChEBI" id="CHEBI:65315"/>
    </reaction>
</comment>
<comment type="similarity">
    <text evidence="1">Belongs to the pseudouridine synthase TruD family.</text>
</comment>
<evidence type="ECO:0000256" key="2">
    <source>
        <dbReference type="ARBA" id="ARBA00022694"/>
    </source>
</evidence>
<dbReference type="PROSITE" id="PS50984">
    <property type="entry name" value="TRUD"/>
    <property type="match status" value="1"/>
</dbReference>
<dbReference type="Pfam" id="PF01142">
    <property type="entry name" value="TruD"/>
    <property type="match status" value="3"/>
</dbReference>
<gene>
    <name evidence="6" type="ORF">TTRE_0000550701</name>
</gene>
<organism evidence="6 7">
    <name type="scientific">Trichuris trichiura</name>
    <name type="common">Whipworm</name>
    <name type="synonym">Trichocephalus trichiurus</name>
    <dbReference type="NCBI Taxonomy" id="36087"/>
    <lineage>
        <taxon>Eukaryota</taxon>
        <taxon>Metazoa</taxon>
        <taxon>Ecdysozoa</taxon>
        <taxon>Nematoda</taxon>
        <taxon>Enoplea</taxon>
        <taxon>Dorylaimia</taxon>
        <taxon>Trichinellida</taxon>
        <taxon>Trichuridae</taxon>
        <taxon>Trichuris</taxon>
    </lineage>
</organism>
<dbReference type="GO" id="GO:0003723">
    <property type="term" value="F:RNA binding"/>
    <property type="evidence" value="ECO:0007669"/>
    <property type="project" value="InterPro"/>
</dbReference>
<dbReference type="InterPro" id="IPR020103">
    <property type="entry name" value="PsdUridine_synth_cat_dom_sf"/>
</dbReference>
<evidence type="ECO:0000313" key="7">
    <source>
        <dbReference type="Proteomes" id="UP000030665"/>
    </source>
</evidence>
<dbReference type="Gene3D" id="3.30.2350.20">
    <property type="entry name" value="TruD, catalytic domain"/>
    <property type="match status" value="2"/>
</dbReference>
<evidence type="ECO:0000256" key="4">
    <source>
        <dbReference type="ARBA" id="ARBA00036943"/>
    </source>
</evidence>
<name>A0A077ZAE4_TRITR</name>
<keyword evidence="2" id="KW-0819">tRNA processing</keyword>